<accession>A0A1F4T6W3</accession>
<feature type="chain" id="PRO_5009514505" description="Cell surface protein SprA" evidence="1">
    <location>
        <begin position="28"/>
        <end position="1356"/>
    </location>
</feature>
<reference evidence="2 3" key="1">
    <citation type="journal article" date="2016" name="Nat. Commun.">
        <title>Thousands of microbial genomes shed light on interconnected biogeochemical processes in an aquifer system.</title>
        <authorList>
            <person name="Anantharaman K."/>
            <person name="Brown C.T."/>
            <person name="Hug L.A."/>
            <person name="Sharon I."/>
            <person name="Castelle C.J."/>
            <person name="Probst A.J."/>
            <person name="Thomas B.C."/>
            <person name="Singh A."/>
            <person name="Wilkins M.J."/>
            <person name="Karaoz U."/>
            <person name="Brodie E.L."/>
            <person name="Williams K.H."/>
            <person name="Hubbard S.S."/>
            <person name="Banfield J.F."/>
        </authorList>
    </citation>
    <scope>NUCLEOTIDE SEQUENCE [LARGE SCALE GENOMIC DNA]</scope>
</reference>
<proteinExistence type="predicted"/>
<evidence type="ECO:0000313" key="2">
    <source>
        <dbReference type="EMBL" id="OGC28454.1"/>
    </source>
</evidence>
<sequence length="1356" mass="149518">MLTVKATTRALFVLSAALWFTVAPAMAQSETYPQIDISGYKKYETKNVSVSPDKQYFNALSQLGGFYPTYSGGPWQERLQLRILGQLSKDLSVSYDLEQQPESPERFDVKVKYYNTELSFGDINATFSGNEFVSASKTLNGVMLTSKDSWYDVTVVPSAKLKSQTQALTSQKGNNTPGPYNLGHGGIVEGSEVVLLNNNVMVRNADYTIDYFEGKITFTRQLSQTDEFKYSYEYTNIIDLFFPSLSRRDFFGWQSRFTVDPEKIGKPEPKPEPLVTSVRETFPTIGSSDAFIQENEAFGQYRLKNSPLIKFSETLTFMGTKLKKNEDYIIRYDSGEIKLLTRFLPSTEEALSVEYRFHQTSSESESIPGMGSRGPYNTRYSEIVPESERVMVDGKLFVRDLDYTINYKTGQLLFGVVIGPTSTIFISYKHNIVAILQEAPSKFPKEMKVGVTYLKESAKKGGGAPTSTAIDQFSGQDIINKGNVAYLTNRPVPPTTEATITVRVLRGGVSALMSWEADYIIPTTSVDPATGYAITTPNVKLAYINDRTDLTDGYGTGTIAFINNSILPSDEVTVAYTYKKGIVGKYSGVGNGSQGPYYLRNVKDIVPGSETIQVWEQGSSVITTYVRNSSFEANAGDSGYFFNYNKDNSSITFNNFLSPTTNFQMIYQYVPPSTDTNEDISMSAIGVDGSFKIGDVFNIDSSWAKSESDQVMIGDTSLESFRGNGTKNYVITSPGDIIDGSDRVYVNNLLLNKEADYFISNPDKRTINLSFYYITPSSADAIVVEYMYQDPAGATSVTGVKSDTAFRLGAGVSLFDNKLALSGSTRKVGFDFSPLGSAASGAGSESEEYNLSLAPGFHSLSTSYAYKYNQSPIGTTHDKFSRSWDHSISTSVNPNGLAAIGFSYRKFTSLDDPATPTSLHNSDNDQDSYSASVTPLPFSRGELSIATKGDVSFSQSKTDVVDKTNLTTSLSRAFHYNVSGSLTKNASFSLDHQESEPTTKNSIEAETARTNIQDNSYSLSLNLVGLSLGRFQSWTAQASRQEHFERKYLPTPEARSDTLNETYHMDLQPISWLSGSLDHNRQERVSYVLNQENPRTERSAISGKYLPFGWLTFGGSYSRSEAIPETGSAFKTSGRTKAGDASWSVFSFRAISLSSRFALSDAIQRAPSGNTQISTFTKSLSQGYTMSLTPIPVLPISIGYSREDYKNNNDAVTSPVTTETRNDTISASLTFNAIPKLSVSADYNLKKTYDLIARNTLDKTVINSKANYQLFSWGSLVYELSDESNGGEVQSGVLQTLNIKKRTQSLGLNINIPVDNPVMSNISLLASLKNVEYHNLSNSNDDFTASLFSFEGTLNF</sequence>
<protein>
    <recommendedName>
        <fullName evidence="4">Cell surface protein SprA</fullName>
    </recommendedName>
</protein>
<evidence type="ECO:0000313" key="3">
    <source>
        <dbReference type="Proteomes" id="UP000178602"/>
    </source>
</evidence>
<gene>
    <name evidence="2" type="ORF">A3K49_05745</name>
</gene>
<comment type="caution">
    <text evidence="2">The sequence shown here is derived from an EMBL/GenBank/DDBJ whole genome shotgun (WGS) entry which is preliminary data.</text>
</comment>
<dbReference type="Proteomes" id="UP000178602">
    <property type="component" value="Unassembled WGS sequence"/>
</dbReference>
<dbReference type="EMBL" id="MEUG01000001">
    <property type="protein sequence ID" value="OGC28454.1"/>
    <property type="molecule type" value="Genomic_DNA"/>
</dbReference>
<evidence type="ECO:0008006" key="4">
    <source>
        <dbReference type="Google" id="ProtNLM"/>
    </source>
</evidence>
<evidence type="ECO:0000256" key="1">
    <source>
        <dbReference type="SAM" id="SignalP"/>
    </source>
</evidence>
<feature type="signal peptide" evidence="1">
    <location>
        <begin position="1"/>
        <end position="27"/>
    </location>
</feature>
<name>A0A1F4T6W3_UNCSA</name>
<organism evidence="2 3">
    <name type="scientific">candidate division WOR-1 bacterium RIFOXYC12_FULL_54_18</name>
    <dbReference type="NCBI Taxonomy" id="1802584"/>
    <lineage>
        <taxon>Bacteria</taxon>
        <taxon>Bacillati</taxon>
        <taxon>Saganbacteria</taxon>
    </lineage>
</organism>
<keyword evidence="1" id="KW-0732">Signal</keyword>